<dbReference type="AlphaFoldDB" id="A0A6A5QY79"/>
<accession>A0A6A5QY79</accession>
<proteinExistence type="predicted"/>
<dbReference type="Proteomes" id="UP000800096">
    <property type="component" value="Unassembled WGS sequence"/>
</dbReference>
<evidence type="ECO:0000256" key="2">
    <source>
        <dbReference type="SAM" id="SignalP"/>
    </source>
</evidence>
<keyword evidence="5" id="KW-1185">Reference proteome</keyword>
<name>A0A6A5QY79_AMPQU</name>
<feature type="compositionally biased region" description="Low complexity" evidence="1">
    <location>
        <begin position="364"/>
        <end position="375"/>
    </location>
</feature>
<feature type="compositionally biased region" description="Low complexity" evidence="1">
    <location>
        <begin position="390"/>
        <end position="410"/>
    </location>
</feature>
<evidence type="ECO:0000313" key="5">
    <source>
        <dbReference type="Proteomes" id="UP000800096"/>
    </source>
</evidence>
<evidence type="ECO:0000256" key="1">
    <source>
        <dbReference type="SAM" id="MobiDB-lite"/>
    </source>
</evidence>
<organism evidence="4 5">
    <name type="scientific">Ampelomyces quisqualis</name>
    <name type="common">Powdery mildew agent</name>
    <dbReference type="NCBI Taxonomy" id="50730"/>
    <lineage>
        <taxon>Eukaryota</taxon>
        <taxon>Fungi</taxon>
        <taxon>Dikarya</taxon>
        <taxon>Ascomycota</taxon>
        <taxon>Pezizomycotina</taxon>
        <taxon>Dothideomycetes</taxon>
        <taxon>Pleosporomycetidae</taxon>
        <taxon>Pleosporales</taxon>
        <taxon>Pleosporineae</taxon>
        <taxon>Phaeosphaeriaceae</taxon>
        <taxon>Ampelomyces</taxon>
    </lineage>
</organism>
<sequence>MKFVASLSAAAALLSGTANAFWRMPCHSRTALARLDPIVEKGTISSHGHVIHGGSNFDENTNYDQLRESECTSCAFSDDKSAYWTPSLHFMHASGETEIVPQIGGMLAYYLLLGDNIKAFPKGFQMLAGDMRLRNFSGPVPDPPTSAWGPEDTTQESLMQKSIGFNCLHYDKQPEGSRFRHSMPDKAFLDENCSNGIRAELFFPSCWNGKDATAPDHKSHMAYPNLIDGGQCPEGYDTRLPSIFFETIWDTNAFNGKDGQFVWSNGDPTGYGYHGDFINGWDIDTLQQAVTQCTNPSGRVEDCPIFSSSLQSEATQGQCEVKSLPDAIKTDDCAGPTKGLCGNVAVQDGPGYADSLVSDSPGMPAANPAPEYPAASKSSAGAGYPAAPKSTAAPQYPAASQAPAAPGTPAMPDTPSGPGYPAGPKSPAMPDSPYGPGYPADPNSPAPLLDTPSGPGTPAIPKYPAAPENAGGSVVALDVPTVTPAPSPQDVSAAQKGEIVSTSTYTSSGIVYVVAIEQVAVTVTVTDDAAKKYRRHAAAHLRKKGFARRR</sequence>
<evidence type="ECO:0000259" key="3">
    <source>
        <dbReference type="Pfam" id="PF09362"/>
    </source>
</evidence>
<protein>
    <recommendedName>
        <fullName evidence="3">DUF1996 domain-containing protein</fullName>
    </recommendedName>
</protein>
<dbReference type="PANTHER" id="PTHR43662:SF7">
    <property type="entry name" value="DUF1996 DOMAIN-CONTAINING PROTEIN"/>
    <property type="match status" value="1"/>
</dbReference>
<dbReference type="InterPro" id="IPR018535">
    <property type="entry name" value="DUF1996"/>
</dbReference>
<gene>
    <name evidence="4" type="ORF">BDU57DRAFT_121027</name>
</gene>
<feature type="domain" description="DUF1996" evidence="3">
    <location>
        <begin position="36"/>
        <end position="281"/>
    </location>
</feature>
<feature type="chain" id="PRO_5025595702" description="DUF1996 domain-containing protein" evidence="2">
    <location>
        <begin position="21"/>
        <end position="550"/>
    </location>
</feature>
<reference evidence="4" key="1">
    <citation type="journal article" date="2020" name="Stud. Mycol.">
        <title>101 Dothideomycetes genomes: a test case for predicting lifestyles and emergence of pathogens.</title>
        <authorList>
            <person name="Haridas S."/>
            <person name="Albert R."/>
            <person name="Binder M."/>
            <person name="Bloem J."/>
            <person name="Labutti K."/>
            <person name="Salamov A."/>
            <person name="Andreopoulos B."/>
            <person name="Baker S."/>
            <person name="Barry K."/>
            <person name="Bills G."/>
            <person name="Bluhm B."/>
            <person name="Cannon C."/>
            <person name="Castanera R."/>
            <person name="Culley D."/>
            <person name="Daum C."/>
            <person name="Ezra D."/>
            <person name="Gonzalez J."/>
            <person name="Henrissat B."/>
            <person name="Kuo A."/>
            <person name="Liang C."/>
            <person name="Lipzen A."/>
            <person name="Lutzoni F."/>
            <person name="Magnuson J."/>
            <person name="Mondo S."/>
            <person name="Nolan M."/>
            <person name="Ohm R."/>
            <person name="Pangilinan J."/>
            <person name="Park H.-J."/>
            <person name="Ramirez L."/>
            <person name="Alfaro M."/>
            <person name="Sun H."/>
            <person name="Tritt A."/>
            <person name="Yoshinaga Y."/>
            <person name="Zwiers L.-H."/>
            <person name="Turgeon B."/>
            <person name="Goodwin S."/>
            <person name="Spatafora J."/>
            <person name="Crous P."/>
            <person name="Grigoriev I."/>
        </authorList>
    </citation>
    <scope>NUCLEOTIDE SEQUENCE</scope>
    <source>
        <strain evidence="4">HMLAC05119</strain>
    </source>
</reference>
<dbReference type="PANTHER" id="PTHR43662">
    <property type="match status" value="1"/>
</dbReference>
<evidence type="ECO:0000313" key="4">
    <source>
        <dbReference type="EMBL" id="KAF1918807.1"/>
    </source>
</evidence>
<dbReference type="OrthoDB" id="74764at2759"/>
<dbReference type="EMBL" id="ML979133">
    <property type="protein sequence ID" value="KAF1918807.1"/>
    <property type="molecule type" value="Genomic_DNA"/>
</dbReference>
<keyword evidence="2" id="KW-0732">Signal</keyword>
<feature type="region of interest" description="Disordered" evidence="1">
    <location>
        <begin position="352"/>
        <end position="467"/>
    </location>
</feature>
<feature type="signal peptide" evidence="2">
    <location>
        <begin position="1"/>
        <end position="20"/>
    </location>
</feature>
<dbReference type="Pfam" id="PF09362">
    <property type="entry name" value="DUF1996"/>
    <property type="match status" value="1"/>
</dbReference>